<sequence length="434" mass="49785">MTSSDDAVRLPVEPGILPQTSSLGLSLRSSALECGNPSPDDQASTSTSDDMALASEISKINLNPSLPTENCRDENAEQKMNEHRIGTKHGTSGVVVSLRANYIKLEETKLQSLVEYRLDIVPPVDSRAMRMKIWRGVRGSLGPNYKLYDGGNKVITLTELELNSDAKRELHATVNETIHKVVIKQTRVIPKGSIDALAIYGVLLKRSMQSVNLQPVGSAKDNQFIDKSRLRAFEQHMTEMAPGFINVVQQREDALMLRIFPFHKFFRTDTCYDQMVRIKGTLKDEEEHHFEQRVRTLLCGNVVMTRYNHKTYRVDDVDFTKNPTSVWNEETRETYVGYYKRKYDLEIKNLTQPLLISRAKARDRRRGVEFLRLIPEVCNMTGISEQMKKDFRTMHDVSSTLKRNPEQMRKEVRDLLEKLRENPSVQEDFKTFNG</sequence>
<keyword evidence="5" id="KW-0943">RNA-mediated gene silencing</keyword>
<name>A0A7R9GJT5_9CRUS</name>
<keyword evidence="2" id="KW-0217">Developmental protein</keyword>
<dbReference type="OrthoDB" id="445936at2759"/>
<reference evidence="9" key="1">
    <citation type="submission" date="2020-11" db="EMBL/GenBank/DDBJ databases">
        <authorList>
            <person name="Tran Van P."/>
        </authorList>
    </citation>
    <scope>NUCLEOTIDE SEQUENCE</scope>
</reference>
<keyword evidence="3" id="KW-0963">Cytoplasm</keyword>
<dbReference type="AlphaFoldDB" id="A0A7R9GJT5"/>
<evidence type="ECO:0000313" key="9">
    <source>
        <dbReference type="EMBL" id="CAD7285167.1"/>
    </source>
</evidence>
<evidence type="ECO:0000256" key="4">
    <source>
        <dbReference type="ARBA" id="ARBA00022884"/>
    </source>
</evidence>
<evidence type="ECO:0000256" key="5">
    <source>
        <dbReference type="ARBA" id="ARBA00023158"/>
    </source>
</evidence>
<dbReference type="FunFam" id="2.170.260.10:FF:000003">
    <property type="entry name" value="Piwi-like RNA-mediated gene silencing 2"/>
    <property type="match status" value="1"/>
</dbReference>
<evidence type="ECO:0000256" key="2">
    <source>
        <dbReference type="ARBA" id="ARBA00022473"/>
    </source>
</evidence>
<gene>
    <name evidence="9" type="ORF">NMOB1V02_LOCUS12769</name>
</gene>
<comment type="similarity">
    <text evidence="6">Belongs to the argonaute family. Piwi subfamily.</text>
</comment>
<dbReference type="Proteomes" id="UP000678499">
    <property type="component" value="Unassembled WGS sequence"/>
</dbReference>
<protein>
    <recommendedName>
        <fullName evidence="8">PAZ domain-containing protein</fullName>
    </recommendedName>
</protein>
<feature type="region of interest" description="Disordered" evidence="7">
    <location>
        <begin position="1"/>
        <end position="50"/>
    </location>
</feature>
<feature type="domain" description="PAZ" evidence="8">
    <location>
        <begin position="270"/>
        <end position="382"/>
    </location>
</feature>
<feature type="compositionally biased region" description="Low complexity" evidence="7">
    <location>
        <begin position="21"/>
        <end position="32"/>
    </location>
</feature>
<dbReference type="PANTHER" id="PTHR22891">
    <property type="entry name" value="EUKARYOTIC TRANSLATION INITIATION FACTOR 2C"/>
    <property type="match status" value="1"/>
</dbReference>
<evidence type="ECO:0000259" key="8">
    <source>
        <dbReference type="PROSITE" id="PS50821"/>
    </source>
</evidence>
<dbReference type="InterPro" id="IPR036085">
    <property type="entry name" value="PAZ_dom_sf"/>
</dbReference>
<dbReference type="InterPro" id="IPR003100">
    <property type="entry name" value="PAZ_dom"/>
</dbReference>
<evidence type="ECO:0000256" key="6">
    <source>
        <dbReference type="ARBA" id="ARBA00038291"/>
    </source>
</evidence>
<dbReference type="EMBL" id="OA894219">
    <property type="protein sequence ID" value="CAD7285167.1"/>
    <property type="molecule type" value="Genomic_DNA"/>
</dbReference>
<keyword evidence="4" id="KW-0694">RNA-binding</keyword>
<feature type="compositionally biased region" description="Polar residues" evidence="7">
    <location>
        <begin position="39"/>
        <end position="49"/>
    </location>
</feature>
<dbReference type="SMART" id="SM00949">
    <property type="entry name" value="PAZ"/>
    <property type="match status" value="1"/>
</dbReference>
<evidence type="ECO:0000256" key="1">
    <source>
        <dbReference type="ARBA" id="ARBA00004496"/>
    </source>
</evidence>
<dbReference type="GO" id="GO:0003723">
    <property type="term" value="F:RNA binding"/>
    <property type="evidence" value="ECO:0007669"/>
    <property type="project" value="UniProtKB-KW"/>
</dbReference>
<dbReference type="Gene3D" id="2.170.260.10">
    <property type="entry name" value="paz domain"/>
    <property type="match status" value="1"/>
</dbReference>
<organism evidence="9">
    <name type="scientific">Notodromas monacha</name>
    <dbReference type="NCBI Taxonomy" id="399045"/>
    <lineage>
        <taxon>Eukaryota</taxon>
        <taxon>Metazoa</taxon>
        <taxon>Ecdysozoa</taxon>
        <taxon>Arthropoda</taxon>
        <taxon>Crustacea</taxon>
        <taxon>Oligostraca</taxon>
        <taxon>Ostracoda</taxon>
        <taxon>Podocopa</taxon>
        <taxon>Podocopida</taxon>
        <taxon>Cypridocopina</taxon>
        <taxon>Cypridoidea</taxon>
        <taxon>Cyprididae</taxon>
        <taxon>Notodromas</taxon>
    </lineage>
</organism>
<dbReference type="EMBL" id="CAJPEX010012182">
    <property type="protein sequence ID" value="CAG0925319.1"/>
    <property type="molecule type" value="Genomic_DNA"/>
</dbReference>
<proteinExistence type="inferred from homology"/>
<dbReference type="GO" id="GO:0034587">
    <property type="term" value="P:piRNA processing"/>
    <property type="evidence" value="ECO:0007669"/>
    <property type="project" value="UniProtKB-ARBA"/>
</dbReference>
<evidence type="ECO:0000256" key="7">
    <source>
        <dbReference type="SAM" id="MobiDB-lite"/>
    </source>
</evidence>
<evidence type="ECO:0000313" key="10">
    <source>
        <dbReference type="Proteomes" id="UP000678499"/>
    </source>
</evidence>
<dbReference type="GO" id="GO:0005737">
    <property type="term" value="C:cytoplasm"/>
    <property type="evidence" value="ECO:0007669"/>
    <property type="project" value="UniProtKB-SubCell"/>
</dbReference>
<dbReference type="PROSITE" id="PS50821">
    <property type="entry name" value="PAZ"/>
    <property type="match status" value="1"/>
</dbReference>
<dbReference type="CDD" id="cd02845">
    <property type="entry name" value="PAZ_piwi_like"/>
    <property type="match status" value="1"/>
</dbReference>
<keyword evidence="10" id="KW-1185">Reference proteome</keyword>
<evidence type="ECO:0000256" key="3">
    <source>
        <dbReference type="ARBA" id="ARBA00022490"/>
    </source>
</evidence>
<accession>A0A7R9GJT5</accession>
<dbReference type="Pfam" id="PF02170">
    <property type="entry name" value="PAZ"/>
    <property type="match status" value="1"/>
</dbReference>
<comment type="subcellular location">
    <subcellularLocation>
        <location evidence="1">Cytoplasm</location>
    </subcellularLocation>
</comment>
<dbReference type="SUPFAM" id="SSF101690">
    <property type="entry name" value="PAZ domain"/>
    <property type="match status" value="1"/>
</dbReference>